<reference evidence="1 2" key="1">
    <citation type="submission" date="2019-08" db="EMBL/GenBank/DDBJ databases">
        <title>Genomes of Antarctic Bizionia species.</title>
        <authorList>
            <person name="Bowman J.P."/>
        </authorList>
    </citation>
    <scope>NUCLEOTIDE SEQUENCE [LARGE SCALE GENOMIC DNA]</scope>
    <source>
        <strain evidence="1 2">IC164</strain>
    </source>
</reference>
<protein>
    <submittedName>
        <fullName evidence="1">Uncharacterized protein</fullName>
    </submittedName>
</protein>
<proteinExistence type="predicted"/>
<dbReference type="EMBL" id="VSKN01000007">
    <property type="protein sequence ID" value="TYC13437.1"/>
    <property type="molecule type" value="Genomic_DNA"/>
</dbReference>
<dbReference type="Proteomes" id="UP000323621">
    <property type="component" value="Unassembled WGS sequence"/>
</dbReference>
<name>A0ABY3MAZ6_9FLAO</name>
<evidence type="ECO:0000313" key="2">
    <source>
        <dbReference type="Proteomes" id="UP000323621"/>
    </source>
</evidence>
<keyword evidence="2" id="KW-1185">Reference proteome</keyword>
<organism evidence="1 2">
    <name type="scientific">Bizionia gelidisalsuginis</name>
    <dbReference type="NCBI Taxonomy" id="291188"/>
    <lineage>
        <taxon>Bacteria</taxon>
        <taxon>Pseudomonadati</taxon>
        <taxon>Bacteroidota</taxon>
        <taxon>Flavobacteriia</taxon>
        <taxon>Flavobacteriales</taxon>
        <taxon>Flavobacteriaceae</taxon>
        <taxon>Bizionia</taxon>
    </lineage>
</organism>
<gene>
    <name evidence="1" type="ORF">ES677_06820</name>
</gene>
<evidence type="ECO:0000313" key="1">
    <source>
        <dbReference type="EMBL" id="TYC13437.1"/>
    </source>
</evidence>
<sequence length="96" mass="11012">MSKKLISFFFTLLFAGFLMMPTIIVALDDSANVLLLFSVNEEEENSKSKTFEVVHTSEDREFDLLQGLKVKVNSKYCFKNYLKPHLNLISPPPEHS</sequence>
<dbReference type="RefSeq" id="WP_148380840.1">
    <property type="nucleotide sequence ID" value="NZ_VSKN01000007.1"/>
</dbReference>
<accession>A0ABY3MAZ6</accession>
<comment type="caution">
    <text evidence="1">The sequence shown here is derived from an EMBL/GenBank/DDBJ whole genome shotgun (WGS) entry which is preliminary data.</text>
</comment>